<feature type="modified residue" description="2,3-didehydroalanine (Ser)" evidence="6">
    <location>
        <position position="174"/>
    </location>
</feature>
<dbReference type="Pfam" id="PF00221">
    <property type="entry name" value="Lyase_aromatic"/>
    <property type="match status" value="1"/>
</dbReference>
<keyword evidence="12" id="KW-1185">Reference proteome</keyword>
<dbReference type="EMBL" id="JAAIVJ010000001">
    <property type="protein sequence ID" value="NEY89204.1"/>
    <property type="molecule type" value="Genomic_DNA"/>
</dbReference>
<dbReference type="SUPFAM" id="SSF48557">
    <property type="entry name" value="L-aspartase-like"/>
    <property type="match status" value="1"/>
</dbReference>
<organism evidence="11 12">
    <name type="scientific">Tabrizicola oligotrophica</name>
    <dbReference type="NCBI Taxonomy" id="2710650"/>
    <lineage>
        <taxon>Bacteria</taxon>
        <taxon>Pseudomonadati</taxon>
        <taxon>Pseudomonadota</taxon>
        <taxon>Alphaproteobacteria</taxon>
        <taxon>Rhodobacterales</taxon>
        <taxon>Paracoccaceae</taxon>
        <taxon>Tabrizicola</taxon>
    </lineage>
</organism>
<evidence type="ECO:0000256" key="3">
    <source>
        <dbReference type="ARBA" id="ARBA00022808"/>
    </source>
</evidence>
<feature type="region of interest" description="Disordered" evidence="10">
    <location>
        <begin position="1"/>
        <end position="22"/>
    </location>
</feature>
<dbReference type="PROSITE" id="PS00488">
    <property type="entry name" value="PAL_HISTIDASE"/>
    <property type="match status" value="1"/>
</dbReference>
<dbReference type="Proteomes" id="UP000477782">
    <property type="component" value="Unassembled WGS sequence"/>
</dbReference>
<dbReference type="GO" id="GO:0019556">
    <property type="term" value="P:L-histidine catabolic process to glutamate and formamide"/>
    <property type="evidence" value="ECO:0007669"/>
    <property type="project" value="UniProtKB-UniPathway"/>
</dbReference>
<evidence type="ECO:0000256" key="8">
    <source>
        <dbReference type="RuleBase" id="RU004479"/>
    </source>
</evidence>
<dbReference type="PANTHER" id="PTHR10362">
    <property type="entry name" value="HISTIDINE AMMONIA-LYASE"/>
    <property type="match status" value="1"/>
</dbReference>
<dbReference type="GO" id="GO:0005737">
    <property type="term" value="C:cytoplasm"/>
    <property type="evidence" value="ECO:0007669"/>
    <property type="project" value="UniProtKB-SubCell"/>
</dbReference>
<dbReference type="NCBIfam" id="NF006871">
    <property type="entry name" value="PRK09367.1"/>
    <property type="match status" value="1"/>
</dbReference>
<keyword evidence="4 6" id="KW-0456">Lyase</keyword>
<comment type="pathway">
    <text evidence="1 6 8">Amino-acid degradation; L-histidine degradation into L-glutamate; N-formimidoyl-L-glutamate from L-histidine: step 1/3.</text>
</comment>
<dbReference type="HAMAP" id="MF_00229">
    <property type="entry name" value="His_ammonia_lyase"/>
    <property type="match status" value="1"/>
</dbReference>
<dbReference type="UniPathway" id="UPA00379">
    <property type="reaction ID" value="UER00549"/>
</dbReference>
<comment type="catalytic activity">
    <reaction evidence="5 6 8">
        <text>L-histidine = trans-urocanate + NH4(+)</text>
        <dbReference type="Rhea" id="RHEA:21232"/>
        <dbReference type="ChEBI" id="CHEBI:17771"/>
        <dbReference type="ChEBI" id="CHEBI:28938"/>
        <dbReference type="ChEBI" id="CHEBI:57595"/>
        <dbReference type="EC" id="4.3.1.3"/>
    </reaction>
</comment>
<keyword evidence="6" id="KW-0963">Cytoplasm</keyword>
<gene>
    <name evidence="6 11" type="primary">hutH</name>
    <name evidence="11" type="ORF">G4Z14_02760</name>
</gene>
<evidence type="ECO:0000313" key="12">
    <source>
        <dbReference type="Proteomes" id="UP000477782"/>
    </source>
</evidence>
<dbReference type="CDD" id="cd00332">
    <property type="entry name" value="PAL-HAL"/>
    <property type="match status" value="1"/>
</dbReference>
<keyword evidence="3 6" id="KW-0369">Histidine metabolism</keyword>
<comment type="similarity">
    <text evidence="6 7">Belongs to the PAL/histidase family.</text>
</comment>
<evidence type="ECO:0000256" key="5">
    <source>
        <dbReference type="ARBA" id="ARBA00049269"/>
    </source>
</evidence>
<evidence type="ECO:0000256" key="6">
    <source>
        <dbReference type="HAMAP-Rule" id="MF_00229"/>
    </source>
</evidence>
<name>A0A6M0QR00_9RHOB</name>
<accession>A0A6M0QR00</accession>
<evidence type="ECO:0000256" key="1">
    <source>
        <dbReference type="ARBA" id="ARBA00005113"/>
    </source>
</evidence>
<feature type="cross-link" description="5-imidazolinone (Ala-Gly)" evidence="6">
    <location>
        <begin position="173"/>
        <end position="175"/>
    </location>
</feature>
<dbReference type="InterPro" id="IPR022313">
    <property type="entry name" value="Phe/His_NH3-lyase_AS"/>
</dbReference>
<dbReference type="FunFam" id="1.20.200.10:FF:000003">
    <property type="entry name" value="Histidine ammonia-lyase"/>
    <property type="match status" value="1"/>
</dbReference>
<evidence type="ECO:0000256" key="2">
    <source>
        <dbReference type="ARBA" id="ARBA00012994"/>
    </source>
</evidence>
<evidence type="ECO:0000256" key="9">
    <source>
        <dbReference type="RuleBase" id="RU004480"/>
    </source>
</evidence>
<dbReference type="FunFam" id="1.10.275.10:FF:000005">
    <property type="entry name" value="Histidine ammonia-lyase"/>
    <property type="match status" value="1"/>
</dbReference>
<evidence type="ECO:0000313" key="11">
    <source>
        <dbReference type="EMBL" id="NEY89204.1"/>
    </source>
</evidence>
<evidence type="ECO:0000256" key="4">
    <source>
        <dbReference type="ARBA" id="ARBA00023239"/>
    </source>
</evidence>
<dbReference type="Gene3D" id="1.20.200.10">
    <property type="entry name" value="Fumarase/aspartase (Central domain)"/>
    <property type="match status" value="1"/>
</dbReference>
<sequence length="542" mass="56023">MPPTRPNCPIASGPRPFTPASSEAALTPDTLIPEILVPGQATLAQLERIWRDEAPARLHPSARAGIDRAAGMIAAAANGSEAVYGVNTGFGKLASIKIASEDTATLQKNLILSHCCGVGEPMPRATARLMMALKLLSLGRGASGVRHEVVALLEAMLDKGVTPVIPAQGSVGASGDLAPLAHMTAAMLGHGQAELRGQVKNSTDALAEAGLSPITLGAKEGLALINGTQFSTAYALAGLFDGWRAAQGALVTSALSTDAIMGSTAPLQPEIHTLRGHPGQIEAAATLRALLDGSVIRESHRTGDSRVQDPYCIRCQPQVTGAAMDVMRQAARTLEIEANAATDNPLVLTEAGMIVSGGNFHAEPVGFAADMIAMALSEIGAIAQRRIALMVDPVLSFDLPAFLTPKPGLNSGFMIAEVTTAALMSENKHMAHPTVIDSTPTSANQEDHVSMAAHGARRLGRMVANLNVILGVEALCAAQGIEFRAPLPTSTPLQGAIARLRADVPALGDDRYMADDIAAAASLIGAGALVQATQTPMPFILA</sequence>
<comment type="PTM">
    <text evidence="6">Contains an active site 4-methylidene-imidazol-5-one (MIO), which is formed autocatalytically by cyclization and dehydration of residues Ala-Ser-Gly.</text>
</comment>
<evidence type="ECO:0000256" key="10">
    <source>
        <dbReference type="SAM" id="MobiDB-lite"/>
    </source>
</evidence>
<proteinExistence type="inferred from homology"/>
<dbReference type="InterPro" id="IPR001106">
    <property type="entry name" value="Aromatic_Lyase"/>
</dbReference>
<dbReference type="InterPro" id="IPR024083">
    <property type="entry name" value="Fumarase/histidase_N"/>
</dbReference>
<comment type="caution">
    <text evidence="11">The sequence shown here is derived from an EMBL/GenBank/DDBJ whole genome shotgun (WGS) entry which is preliminary data.</text>
</comment>
<protein>
    <recommendedName>
        <fullName evidence="2 6">Histidine ammonia-lyase</fullName>
        <shortName evidence="6">Histidase</shortName>
        <ecNumber evidence="2 6">4.3.1.3</ecNumber>
    </recommendedName>
</protein>
<evidence type="ECO:0000256" key="7">
    <source>
        <dbReference type="RuleBase" id="RU003954"/>
    </source>
</evidence>
<dbReference type="InterPro" id="IPR008948">
    <property type="entry name" value="L-Aspartase-like"/>
</dbReference>
<dbReference type="GO" id="GO:0019557">
    <property type="term" value="P:L-histidine catabolic process to glutamate and formate"/>
    <property type="evidence" value="ECO:0007669"/>
    <property type="project" value="UniProtKB-UniPathway"/>
</dbReference>
<dbReference type="Gene3D" id="1.10.275.10">
    <property type="entry name" value="Fumarase/aspartase (N-terminal domain)"/>
    <property type="match status" value="1"/>
</dbReference>
<comment type="subcellular location">
    <subcellularLocation>
        <location evidence="6 9">Cytoplasm</location>
    </subcellularLocation>
</comment>
<dbReference type="GO" id="GO:0004397">
    <property type="term" value="F:histidine ammonia-lyase activity"/>
    <property type="evidence" value="ECO:0007669"/>
    <property type="project" value="UniProtKB-UniRule"/>
</dbReference>
<dbReference type="InterPro" id="IPR005921">
    <property type="entry name" value="HutH"/>
</dbReference>
<dbReference type="AlphaFoldDB" id="A0A6M0QR00"/>
<dbReference type="EC" id="4.3.1.3" evidence="2 6"/>
<dbReference type="NCBIfam" id="TIGR01225">
    <property type="entry name" value="hutH"/>
    <property type="match status" value="1"/>
</dbReference>
<reference evidence="11 12" key="1">
    <citation type="submission" date="2020-02" db="EMBL/GenBank/DDBJ databases">
        <authorList>
            <person name="Chen W.-M."/>
        </authorList>
    </citation>
    <scope>NUCLEOTIDE SEQUENCE [LARGE SCALE GENOMIC DNA]</scope>
    <source>
        <strain evidence="11 12">KMS-5</strain>
    </source>
</reference>